<gene>
    <name evidence="2" type="ordered locus">Amet_1821</name>
</gene>
<feature type="transmembrane region" description="Helical" evidence="1">
    <location>
        <begin position="88"/>
        <end position="109"/>
    </location>
</feature>
<dbReference type="AlphaFoldDB" id="A6TP73"/>
<feature type="transmembrane region" description="Helical" evidence="1">
    <location>
        <begin position="6"/>
        <end position="22"/>
    </location>
</feature>
<proteinExistence type="predicted"/>
<dbReference type="HOGENOM" id="CLU_1902257_0_0_9"/>
<dbReference type="KEGG" id="amt:Amet_1821"/>
<keyword evidence="1" id="KW-0812">Transmembrane</keyword>
<dbReference type="STRING" id="293826.Amet_1821"/>
<dbReference type="Pfam" id="PF13789">
    <property type="entry name" value="DUF4181"/>
    <property type="match status" value="1"/>
</dbReference>
<name>A6TP73_ALKMQ</name>
<sequence>MMYISIFISIFIFWIVIEKIVINKLNIKKKKFLFQHVNKIHTWLEALLFILTLSMMFVNEYYFFIGITAIFCFRIVIEWKFEKESKTYILSILNASICLLLLIMFKLFFVEKIILTIVISHYTSSIQNVKQLI</sequence>
<evidence type="ECO:0000256" key="1">
    <source>
        <dbReference type="SAM" id="Phobius"/>
    </source>
</evidence>
<reference evidence="3" key="1">
    <citation type="journal article" date="2016" name="Genome Announc.">
        <title>Complete genome sequence of Alkaliphilus metalliredigens strain QYMF, an alkaliphilic and metal-reducing bacterium isolated from borax-contaminated leachate ponds.</title>
        <authorList>
            <person name="Hwang C."/>
            <person name="Copeland A."/>
            <person name="Lucas S."/>
            <person name="Lapidus A."/>
            <person name="Barry K."/>
            <person name="Detter J.C."/>
            <person name="Glavina Del Rio T."/>
            <person name="Hammon N."/>
            <person name="Israni S."/>
            <person name="Dalin E."/>
            <person name="Tice H."/>
            <person name="Pitluck S."/>
            <person name="Chertkov O."/>
            <person name="Brettin T."/>
            <person name="Bruce D."/>
            <person name="Han C."/>
            <person name="Schmutz J."/>
            <person name="Larimer F."/>
            <person name="Land M.L."/>
            <person name="Hauser L."/>
            <person name="Kyrpides N."/>
            <person name="Mikhailova N."/>
            <person name="Ye Q."/>
            <person name="Zhou J."/>
            <person name="Richardson P."/>
            <person name="Fields M.W."/>
        </authorList>
    </citation>
    <scope>NUCLEOTIDE SEQUENCE [LARGE SCALE GENOMIC DNA]</scope>
    <source>
        <strain evidence="3">QYMF</strain>
    </source>
</reference>
<organism evidence="2 3">
    <name type="scientific">Alkaliphilus metalliredigens (strain QYMF)</name>
    <dbReference type="NCBI Taxonomy" id="293826"/>
    <lineage>
        <taxon>Bacteria</taxon>
        <taxon>Bacillati</taxon>
        <taxon>Bacillota</taxon>
        <taxon>Clostridia</taxon>
        <taxon>Peptostreptococcales</taxon>
        <taxon>Natronincolaceae</taxon>
        <taxon>Alkaliphilus</taxon>
    </lineage>
</organism>
<protein>
    <recommendedName>
        <fullName evidence="4">DUF4181 domain-containing protein</fullName>
    </recommendedName>
</protein>
<evidence type="ECO:0008006" key="4">
    <source>
        <dbReference type="Google" id="ProtNLM"/>
    </source>
</evidence>
<evidence type="ECO:0000313" key="3">
    <source>
        <dbReference type="Proteomes" id="UP000001572"/>
    </source>
</evidence>
<dbReference type="Proteomes" id="UP000001572">
    <property type="component" value="Chromosome"/>
</dbReference>
<dbReference type="EMBL" id="CP000724">
    <property type="protein sequence ID" value="ABR47991.1"/>
    <property type="molecule type" value="Genomic_DNA"/>
</dbReference>
<keyword evidence="1" id="KW-0472">Membrane</keyword>
<accession>A6TP73</accession>
<keyword evidence="3" id="KW-1185">Reference proteome</keyword>
<dbReference type="InterPro" id="IPR025441">
    <property type="entry name" value="DUF4181"/>
</dbReference>
<feature type="transmembrane region" description="Helical" evidence="1">
    <location>
        <begin position="43"/>
        <end position="76"/>
    </location>
</feature>
<evidence type="ECO:0000313" key="2">
    <source>
        <dbReference type="EMBL" id="ABR47991.1"/>
    </source>
</evidence>
<keyword evidence="1" id="KW-1133">Transmembrane helix</keyword>